<proteinExistence type="predicted"/>
<dbReference type="Proteomes" id="UP000325558">
    <property type="component" value="Unassembled WGS sequence"/>
</dbReference>
<dbReference type="EMBL" id="ML737201">
    <property type="protein sequence ID" value="KAE8336139.1"/>
    <property type="molecule type" value="Genomic_DNA"/>
</dbReference>
<dbReference type="AlphaFoldDB" id="A0A5N6XVA3"/>
<sequence>MRRVSVYEHLAQLDGECHIARPVRKLHRITRRSTLAGSIVQGANWELVGKIANGTSGLVDRAKRDRMVWPGDVVISAPSVFASTNSLNCLLNRDHR</sequence>
<evidence type="ECO:0000313" key="1">
    <source>
        <dbReference type="EMBL" id="KAE8336139.1"/>
    </source>
</evidence>
<reference evidence="1" key="1">
    <citation type="submission" date="2019-04" db="EMBL/GenBank/DDBJ databases">
        <title>Friends and foes A comparative genomics study of 23 Aspergillus species from section Flavi.</title>
        <authorList>
            <consortium name="DOE Joint Genome Institute"/>
            <person name="Kjaerbolling I."/>
            <person name="Vesth T."/>
            <person name="Frisvad J.C."/>
            <person name="Nybo J.L."/>
            <person name="Theobald S."/>
            <person name="Kildgaard S."/>
            <person name="Isbrandt T."/>
            <person name="Kuo A."/>
            <person name="Sato A."/>
            <person name="Lyhne E.K."/>
            <person name="Kogle M.E."/>
            <person name="Wiebenga A."/>
            <person name="Kun R.S."/>
            <person name="Lubbers R.J."/>
            <person name="Makela M.R."/>
            <person name="Barry K."/>
            <person name="Chovatia M."/>
            <person name="Clum A."/>
            <person name="Daum C."/>
            <person name="Haridas S."/>
            <person name="He G."/>
            <person name="LaButti K."/>
            <person name="Lipzen A."/>
            <person name="Mondo S."/>
            <person name="Riley R."/>
            <person name="Salamov A."/>
            <person name="Simmons B.A."/>
            <person name="Magnuson J.K."/>
            <person name="Henrissat B."/>
            <person name="Mortensen U.H."/>
            <person name="Larsen T.O."/>
            <person name="Devries R.P."/>
            <person name="Grigoriev I.V."/>
            <person name="Machida M."/>
            <person name="Baker S.E."/>
            <person name="Andersen M.R."/>
        </authorList>
    </citation>
    <scope>NUCLEOTIDE SEQUENCE</scope>
    <source>
        <strain evidence="1">CBS 117612</strain>
    </source>
</reference>
<gene>
    <name evidence="1" type="ORF">BDV24DRAFT_168589</name>
</gene>
<name>A0A5N6XVA3_9EURO</name>
<accession>A0A5N6XVA3</accession>
<dbReference type="OrthoDB" id="10036721at2759"/>
<protein>
    <submittedName>
        <fullName evidence="1">Uncharacterized protein</fullName>
    </submittedName>
</protein>
<organism evidence="1">
    <name type="scientific">Aspergillus arachidicola</name>
    <dbReference type="NCBI Taxonomy" id="656916"/>
    <lineage>
        <taxon>Eukaryota</taxon>
        <taxon>Fungi</taxon>
        <taxon>Dikarya</taxon>
        <taxon>Ascomycota</taxon>
        <taxon>Pezizomycotina</taxon>
        <taxon>Eurotiomycetes</taxon>
        <taxon>Eurotiomycetidae</taxon>
        <taxon>Eurotiales</taxon>
        <taxon>Aspergillaceae</taxon>
        <taxon>Aspergillus</taxon>
        <taxon>Aspergillus subgen. Circumdati</taxon>
    </lineage>
</organism>